<dbReference type="PANTHER" id="PTHR11929:SF194">
    <property type="entry name" value="ALPHA-(1,3)-FUCOSYLTRANSFERASE 10"/>
    <property type="match status" value="1"/>
</dbReference>
<keyword evidence="2" id="KW-0328">Glycosyltransferase</keyword>
<dbReference type="Pfam" id="PF17039">
    <property type="entry name" value="Glyco_tran_10_N"/>
    <property type="match status" value="1"/>
</dbReference>
<dbReference type="PANTHER" id="PTHR11929">
    <property type="entry name" value="ALPHA- 1,3 -FUCOSYLTRANSFERASE"/>
    <property type="match status" value="1"/>
</dbReference>
<dbReference type="InterPro" id="IPR031481">
    <property type="entry name" value="Glyco_tran_10_N"/>
</dbReference>
<gene>
    <name evidence="2" type="ORF">MEDL_47178</name>
</gene>
<keyword evidence="3" id="KW-1185">Reference proteome</keyword>
<keyword evidence="2" id="KW-0808">Transferase</keyword>
<dbReference type="EMBL" id="CAJPWZ010002257">
    <property type="protein sequence ID" value="CAG2234553.1"/>
    <property type="molecule type" value="Genomic_DNA"/>
</dbReference>
<reference evidence="2" key="1">
    <citation type="submission" date="2021-03" db="EMBL/GenBank/DDBJ databases">
        <authorList>
            <person name="Bekaert M."/>
        </authorList>
    </citation>
    <scope>NUCLEOTIDE SEQUENCE</scope>
</reference>
<dbReference type="EC" id="2.4.1.-" evidence="2"/>
<sequence length="166" mass="19867">MNDTFEDVRDDFLLNDYLNNNDEESKPKYEQKDSISNETVTEPIILWWTPFTGDAGSYKKCGDVKCFFTNNRLYKDHDKLQAFIFYGTDFKPFDLPVPRKPNHDWGLLHEESPKNNYLFSHEEIMELFNYTSTFRRESSYPISTQYVDSIKWLEDQTYIVPVQREE</sequence>
<dbReference type="SUPFAM" id="SSF53756">
    <property type="entry name" value="UDP-Glycosyltransferase/glycogen phosphorylase"/>
    <property type="match status" value="1"/>
</dbReference>
<dbReference type="GO" id="GO:0016020">
    <property type="term" value="C:membrane"/>
    <property type="evidence" value="ECO:0007669"/>
    <property type="project" value="InterPro"/>
</dbReference>
<evidence type="ECO:0000259" key="1">
    <source>
        <dbReference type="Pfam" id="PF17039"/>
    </source>
</evidence>
<name>A0A8S3TTJ4_MYTED</name>
<dbReference type="InterPro" id="IPR001503">
    <property type="entry name" value="Glyco_trans_10"/>
</dbReference>
<dbReference type="Proteomes" id="UP000683360">
    <property type="component" value="Unassembled WGS sequence"/>
</dbReference>
<dbReference type="GO" id="GO:0046920">
    <property type="term" value="F:alpha-(1-&gt;3)-fucosyltransferase activity"/>
    <property type="evidence" value="ECO:0007669"/>
    <property type="project" value="TreeGrafter"/>
</dbReference>
<accession>A0A8S3TTJ4</accession>
<protein>
    <submittedName>
        <fullName evidence="2">FUT10</fullName>
        <ecNumber evidence="2">2.4.1.-</ecNumber>
    </submittedName>
</protein>
<organism evidence="2 3">
    <name type="scientific">Mytilus edulis</name>
    <name type="common">Blue mussel</name>
    <dbReference type="NCBI Taxonomy" id="6550"/>
    <lineage>
        <taxon>Eukaryota</taxon>
        <taxon>Metazoa</taxon>
        <taxon>Spiralia</taxon>
        <taxon>Lophotrochozoa</taxon>
        <taxon>Mollusca</taxon>
        <taxon>Bivalvia</taxon>
        <taxon>Autobranchia</taxon>
        <taxon>Pteriomorphia</taxon>
        <taxon>Mytilida</taxon>
        <taxon>Mytiloidea</taxon>
        <taxon>Mytilidae</taxon>
        <taxon>Mytilinae</taxon>
        <taxon>Mytilus</taxon>
    </lineage>
</organism>
<proteinExistence type="predicted"/>
<comment type="caution">
    <text evidence="2">The sequence shown here is derived from an EMBL/GenBank/DDBJ whole genome shotgun (WGS) entry which is preliminary data.</text>
</comment>
<dbReference type="OrthoDB" id="6140052at2759"/>
<evidence type="ECO:0000313" key="3">
    <source>
        <dbReference type="Proteomes" id="UP000683360"/>
    </source>
</evidence>
<evidence type="ECO:0000313" key="2">
    <source>
        <dbReference type="EMBL" id="CAG2234553.1"/>
    </source>
</evidence>
<dbReference type="AlphaFoldDB" id="A0A8S3TTJ4"/>
<feature type="domain" description="Fucosyltransferase N-terminal" evidence="1">
    <location>
        <begin position="42"/>
        <end position="139"/>
    </location>
</feature>